<dbReference type="Proteomes" id="UP000276506">
    <property type="component" value="Unassembled WGS sequence"/>
</dbReference>
<dbReference type="SUPFAM" id="SSF54368">
    <property type="entry name" value="Glutamine synthetase, N-terminal domain"/>
    <property type="match status" value="1"/>
</dbReference>
<evidence type="ECO:0000259" key="6">
    <source>
        <dbReference type="PROSITE" id="PS51986"/>
    </source>
</evidence>
<keyword evidence="2" id="KW-0547">Nucleotide-binding</keyword>
<dbReference type="PANTHER" id="PTHR43785">
    <property type="entry name" value="GAMMA-GLUTAMYLPUTRESCINE SYNTHETASE"/>
    <property type="match status" value="1"/>
</dbReference>
<protein>
    <submittedName>
        <fullName evidence="8">Glutamine synthetase</fullName>
    </submittedName>
</protein>
<dbReference type="GO" id="GO:0004356">
    <property type="term" value="F:glutamine synthetase activity"/>
    <property type="evidence" value="ECO:0007669"/>
    <property type="project" value="InterPro"/>
</dbReference>
<evidence type="ECO:0000259" key="7">
    <source>
        <dbReference type="PROSITE" id="PS51987"/>
    </source>
</evidence>
<evidence type="ECO:0000256" key="5">
    <source>
        <dbReference type="RuleBase" id="RU000384"/>
    </source>
</evidence>
<feature type="domain" description="GS catalytic" evidence="7">
    <location>
        <begin position="138"/>
        <end position="492"/>
    </location>
</feature>
<dbReference type="Pfam" id="PF00120">
    <property type="entry name" value="Gln-synt_C"/>
    <property type="match status" value="1"/>
</dbReference>
<dbReference type="AlphaFoldDB" id="A0A3R8TUR4"/>
<comment type="caution">
    <text evidence="8">The sequence shown here is derived from an EMBL/GenBank/DDBJ whole genome shotgun (WGS) entry which is preliminary data.</text>
</comment>
<dbReference type="PROSITE" id="PS51986">
    <property type="entry name" value="GS_BETA_GRASP"/>
    <property type="match status" value="1"/>
</dbReference>
<gene>
    <name evidence="8" type="ORF">EGJ28_23635</name>
</gene>
<feature type="domain" description="GS beta-grasp" evidence="6">
    <location>
        <begin position="30"/>
        <end position="131"/>
    </location>
</feature>
<dbReference type="EMBL" id="RHQL01000031">
    <property type="protein sequence ID" value="RRV03594.1"/>
    <property type="molecule type" value="Genomic_DNA"/>
</dbReference>
<comment type="similarity">
    <text evidence="4 5">Belongs to the glutamine synthetase family.</text>
</comment>
<dbReference type="PANTHER" id="PTHR43785:SF12">
    <property type="entry name" value="TYPE-1 GLUTAMINE SYNTHETASE 2"/>
    <property type="match status" value="1"/>
</dbReference>
<dbReference type="SMART" id="SM01230">
    <property type="entry name" value="Gln-synt_C"/>
    <property type="match status" value="1"/>
</dbReference>
<proteinExistence type="inferred from homology"/>
<dbReference type="Gene3D" id="3.30.590.10">
    <property type="entry name" value="Glutamine synthetase/guanido kinase, catalytic domain"/>
    <property type="match status" value="1"/>
</dbReference>
<evidence type="ECO:0000313" key="8">
    <source>
        <dbReference type="EMBL" id="RRV03594.1"/>
    </source>
</evidence>
<reference evidence="8 9" key="1">
    <citation type="submission" date="2018-10" db="EMBL/GenBank/DDBJ databases">
        <title>Transmission dynamics of multidrug resistant bacteria on intensive care unit surfaces.</title>
        <authorList>
            <person name="D'Souza A.W."/>
            <person name="Potter R.F."/>
            <person name="Wallace M."/>
            <person name="Shupe A."/>
            <person name="Patel S."/>
            <person name="Sun S."/>
            <person name="Gul D."/>
            <person name="Kwon J.H."/>
            <person name="Andleeb S."/>
            <person name="Burnham C.-A.D."/>
            <person name="Dantas G."/>
        </authorList>
    </citation>
    <scope>NUCLEOTIDE SEQUENCE [LARGE SCALE GENOMIC DNA]</scope>
    <source>
        <strain evidence="8 9">PX_177</strain>
    </source>
</reference>
<dbReference type="InterPro" id="IPR008147">
    <property type="entry name" value="Gln_synt_N"/>
</dbReference>
<name>A0A3R8TUR4_9GAMM</name>
<dbReference type="GO" id="GO:0006542">
    <property type="term" value="P:glutamine biosynthetic process"/>
    <property type="evidence" value="ECO:0007669"/>
    <property type="project" value="InterPro"/>
</dbReference>
<dbReference type="InterPro" id="IPR036651">
    <property type="entry name" value="Gln_synt_N_sf"/>
</dbReference>
<evidence type="ECO:0000256" key="2">
    <source>
        <dbReference type="ARBA" id="ARBA00022741"/>
    </source>
</evidence>
<keyword evidence="1" id="KW-0436">Ligase</keyword>
<dbReference type="Gene3D" id="3.10.20.70">
    <property type="entry name" value="Glutamine synthetase, N-terminal domain"/>
    <property type="match status" value="1"/>
</dbReference>
<evidence type="ECO:0000256" key="1">
    <source>
        <dbReference type="ARBA" id="ARBA00022598"/>
    </source>
</evidence>
<dbReference type="InterPro" id="IPR014746">
    <property type="entry name" value="Gln_synth/guanido_kin_cat_dom"/>
</dbReference>
<evidence type="ECO:0000256" key="4">
    <source>
        <dbReference type="PROSITE-ProRule" id="PRU01330"/>
    </source>
</evidence>
<evidence type="ECO:0000256" key="3">
    <source>
        <dbReference type="ARBA" id="ARBA00022840"/>
    </source>
</evidence>
<keyword evidence="3" id="KW-0067">ATP-binding</keyword>
<evidence type="ECO:0000313" key="9">
    <source>
        <dbReference type="Proteomes" id="UP000276506"/>
    </source>
</evidence>
<dbReference type="InterPro" id="IPR008146">
    <property type="entry name" value="Gln_synth_cat_dom"/>
</dbReference>
<dbReference type="SUPFAM" id="SSF55931">
    <property type="entry name" value="Glutamine synthetase/guanido kinase"/>
    <property type="match status" value="1"/>
</dbReference>
<organism evidence="8 9">
    <name type="scientific">Stutzerimonas xanthomarina</name>
    <dbReference type="NCBI Taxonomy" id="271420"/>
    <lineage>
        <taxon>Bacteria</taxon>
        <taxon>Pseudomonadati</taxon>
        <taxon>Pseudomonadota</taxon>
        <taxon>Gammaproteobacteria</taxon>
        <taxon>Pseudomonadales</taxon>
        <taxon>Pseudomonadaceae</taxon>
        <taxon>Stutzerimonas</taxon>
    </lineage>
</organism>
<dbReference type="GO" id="GO:0005524">
    <property type="term" value="F:ATP binding"/>
    <property type="evidence" value="ECO:0007669"/>
    <property type="project" value="UniProtKB-KW"/>
</dbReference>
<dbReference type="PROSITE" id="PS51987">
    <property type="entry name" value="GS_CATALYTIC"/>
    <property type="match status" value="1"/>
</dbReference>
<sequence>MSKKFIERHGLWTPEQRAAATEVLARIESEGLEIIRLSYADQHGLLRGKSLSVAAIKSAFAAGSEITMAPFFHDTGGAVAFNPFTPGGGFNDRRLQGAPNVVMVPDPTTFQTLPWADKTGWLLADLYLPDGDPFPLGPRAILKRALADLASEGFTFNAGLEVEFYLTRIIDPCLSADTIGTFGTPAQPPLVEPIAKGYSLHLENHLDEVDSIMSVIRKHLLALGLPLRSIEDELAPSQMEITFDVMPGLEVADMMCLFRNAVKQIARRHGYLASFMCRPAIPGFYASGWHLHQSLADPKTGQNLFIPEVGEPLSKLGQHWVAGLLEHASGASSFATPTINGYRRRRPNSLAPDRVCWAIDNRAAMARVIAAPEDSASRVENRIGEPAANPYLYLASQIFSGLDGIRRGLNPGAPQDNPYLADLPTLPVNLSLALDALDGSQFMRERYGEDFCNYWITLHRNEWTRFVETGSNIDMQVEPVTEWEHREYFELM</sequence>
<accession>A0A3R8TUR4</accession>